<dbReference type="Gene3D" id="1.20.1250.20">
    <property type="entry name" value="MFS general substrate transporter like domains"/>
    <property type="match status" value="1"/>
</dbReference>
<name>A0ABS1MZH6_9ACTN</name>
<feature type="transmembrane region" description="Helical" evidence="7">
    <location>
        <begin position="71"/>
        <end position="89"/>
    </location>
</feature>
<dbReference type="PANTHER" id="PTHR23517">
    <property type="entry name" value="RESISTANCE PROTEIN MDTM, PUTATIVE-RELATED-RELATED"/>
    <property type="match status" value="1"/>
</dbReference>
<dbReference type="PANTHER" id="PTHR23517:SF2">
    <property type="entry name" value="MULTIDRUG RESISTANCE PROTEIN MDTH"/>
    <property type="match status" value="1"/>
</dbReference>
<evidence type="ECO:0000256" key="2">
    <source>
        <dbReference type="ARBA" id="ARBA00022448"/>
    </source>
</evidence>
<feature type="transmembrane region" description="Helical" evidence="7">
    <location>
        <begin position="235"/>
        <end position="256"/>
    </location>
</feature>
<dbReference type="InterPro" id="IPR011701">
    <property type="entry name" value="MFS"/>
</dbReference>
<evidence type="ECO:0000256" key="4">
    <source>
        <dbReference type="ARBA" id="ARBA00022692"/>
    </source>
</evidence>
<feature type="transmembrane region" description="Helical" evidence="7">
    <location>
        <begin position="338"/>
        <end position="358"/>
    </location>
</feature>
<sequence length="403" mass="42119">MPVNVRLLGIAVFFNLLGRGAFMASSALYFTRFAGVTPGQLGVGLAVAGATGLVSGVPFGHLADRRGQRDVAAVLLILSALAAVFFLVVDGFVQFTAVAVVFTFIERGAYAARQAVLSTLTAGEDATLARAQIRTIGNLGVAIGSGIAGLAIWVDTQEAYMGVIGFNAASYLICGLVFFALPRIAAVPVQPGASKLPVLRDRRYTAATMVNMIMVIHFAMLDIGFPLWIAQHTNAPHWMTAVLILFNTAGCVLFQISATRRIGTLESARRSWRLAGFLFLGTCVLTGLADGASALGACVLLLVAAGLHLYGEIIQSAAGWVISIDLAPAGQNGQYQGLFTTGFAFSQMVAPFVISTLVIENGTIGWVCLGATFALAGIAMTPVLRIADGASSANPCDKEIARS</sequence>
<reference evidence="8 9" key="1">
    <citation type="submission" date="2021-01" db="EMBL/GenBank/DDBJ databases">
        <title>WGS of actinomycetes isolated from Thailand.</title>
        <authorList>
            <person name="Thawai C."/>
        </authorList>
    </citation>
    <scope>NUCLEOTIDE SEQUENCE [LARGE SCALE GENOMIC DNA]</scope>
    <source>
        <strain evidence="8 9">CH9-7</strain>
    </source>
</reference>
<evidence type="ECO:0000256" key="1">
    <source>
        <dbReference type="ARBA" id="ARBA00004651"/>
    </source>
</evidence>
<dbReference type="EMBL" id="JAERRI010000018">
    <property type="protein sequence ID" value="MBL1093197.1"/>
    <property type="molecule type" value="Genomic_DNA"/>
</dbReference>
<keyword evidence="9" id="KW-1185">Reference proteome</keyword>
<feature type="transmembrane region" description="Helical" evidence="7">
    <location>
        <begin position="39"/>
        <end position="59"/>
    </location>
</feature>
<keyword evidence="5 7" id="KW-1133">Transmembrane helix</keyword>
<comment type="subcellular location">
    <subcellularLocation>
        <location evidence="1">Cell membrane</location>
        <topology evidence="1">Multi-pass membrane protein</topology>
    </subcellularLocation>
</comment>
<dbReference type="Pfam" id="PF07690">
    <property type="entry name" value="MFS_1"/>
    <property type="match status" value="1"/>
</dbReference>
<dbReference type="SUPFAM" id="SSF103473">
    <property type="entry name" value="MFS general substrate transporter"/>
    <property type="match status" value="1"/>
</dbReference>
<keyword evidence="3" id="KW-1003">Cell membrane</keyword>
<feature type="transmembrane region" description="Helical" evidence="7">
    <location>
        <begin position="160"/>
        <end position="185"/>
    </location>
</feature>
<dbReference type="InterPro" id="IPR036259">
    <property type="entry name" value="MFS_trans_sf"/>
</dbReference>
<feature type="transmembrane region" description="Helical" evidence="7">
    <location>
        <begin position="95"/>
        <end position="112"/>
    </location>
</feature>
<proteinExistence type="predicted"/>
<keyword evidence="2" id="KW-0813">Transport</keyword>
<evidence type="ECO:0000256" key="5">
    <source>
        <dbReference type="ARBA" id="ARBA00022989"/>
    </source>
</evidence>
<evidence type="ECO:0000256" key="7">
    <source>
        <dbReference type="SAM" id="Phobius"/>
    </source>
</evidence>
<keyword evidence="4 7" id="KW-0812">Transmembrane</keyword>
<gene>
    <name evidence="8" type="ORF">JK360_28190</name>
</gene>
<evidence type="ECO:0000313" key="8">
    <source>
        <dbReference type="EMBL" id="MBL1093197.1"/>
    </source>
</evidence>
<evidence type="ECO:0000256" key="6">
    <source>
        <dbReference type="ARBA" id="ARBA00023136"/>
    </source>
</evidence>
<accession>A0ABS1MZH6</accession>
<evidence type="ECO:0000313" key="9">
    <source>
        <dbReference type="Proteomes" id="UP000629371"/>
    </source>
</evidence>
<dbReference type="Proteomes" id="UP000629371">
    <property type="component" value="Unassembled WGS sequence"/>
</dbReference>
<feature type="transmembrane region" description="Helical" evidence="7">
    <location>
        <begin position="277"/>
        <end position="303"/>
    </location>
</feature>
<keyword evidence="6 7" id="KW-0472">Membrane</keyword>
<feature type="transmembrane region" description="Helical" evidence="7">
    <location>
        <begin position="364"/>
        <end position="384"/>
    </location>
</feature>
<feature type="transmembrane region" description="Helical" evidence="7">
    <location>
        <begin position="206"/>
        <end position="229"/>
    </location>
</feature>
<feature type="transmembrane region" description="Helical" evidence="7">
    <location>
        <begin position="133"/>
        <end position="154"/>
    </location>
</feature>
<organism evidence="8 9">
    <name type="scientific">Streptomyces siderophoricus</name>
    <dbReference type="NCBI Taxonomy" id="2802281"/>
    <lineage>
        <taxon>Bacteria</taxon>
        <taxon>Bacillati</taxon>
        <taxon>Actinomycetota</taxon>
        <taxon>Actinomycetes</taxon>
        <taxon>Kitasatosporales</taxon>
        <taxon>Streptomycetaceae</taxon>
        <taxon>Streptomyces</taxon>
    </lineage>
</organism>
<evidence type="ECO:0000256" key="3">
    <source>
        <dbReference type="ARBA" id="ARBA00022475"/>
    </source>
</evidence>
<dbReference type="InterPro" id="IPR050171">
    <property type="entry name" value="MFS_Transporters"/>
</dbReference>
<feature type="transmembrane region" description="Helical" evidence="7">
    <location>
        <begin position="309"/>
        <end position="326"/>
    </location>
</feature>
<protein>
    <submittedName>
        <fullName evidence="8">MFS transporter</fullName>
    </submittedName>
</protein>
<comment type="caution">
    <text evidence="8">The sequence shown here is derived from an EMBL/GenBank/DDBJ whole genome shotgun (WGS) entry which is preliminary data.</text>
</comment>